<proteinExistence type="inferred from homology"/>
<dbReference type="Proteomes" id="UP000003645">
    <property type="component" value="Chromosome"/>
</dbReference>
<name>A0A0D4CL72_LIMMU</name>
<dbReference type="Pfam" id="PF02325">
    <property type="entry name" value="CCB3_YggT"/>
    <property type="match status" value="1"/>
</dbReference>
<organism evidence="3 4">
    <name type="scientific">Limosilactobacillus mucosae LM1</name>
    <dbReference type="NCBI Taxonomy" id="1130798"/>
    <lineage>
        <taxon>Bacteria</taxon>
        <taxon>Bacillati</taxon>
        <taxon>Bacillota</taxon>
        <taxon>Bacilli</taxon>
        <taxon>Lactobacillales</taxon>
        <taxon>Lactobacillaceae</taxon>
        <taxon>Limosilactobacillus</taxon>
    </lineage>
</organism>
<sequence>MVAYLAWLINKIIDAYILLIVVWCLLTWFPGAMQSRLGELLTKLVQPYLRFFDEHIPPLGGISFAPVVAVFVLYLVQYGIIMLTRIIGY</sequence>
<gene>
    <name evidence="3" type="ORF">LBLM1_07890</name>
</gene>
<feature type="transmembrane region" description="Helical" evidence="2">
    <location>
        <begin position="56"/>
        <end position="76"/>
    </location>
</feature>
<dbReference type="GO" id="GO:0016020">
    <property type="term" value="C:membrane"/>
    <property type="evidence" value="ECO:0007669"/>
    <property type="project" value="InterPro"/>
</dbReference>
<keyword evidence="2" id="KW-0812">Transmembrane</keyword>
<evidence type="ECO:0000256" key="2">
    <source>
        <dbReference type="SAM" id="Phobius"/>
    </source>
</evidence>
<comment type="similarity">
    <text evidence="1">Belongs to the YggT family.</text>
</comment>
<dbReference type="KEGG" id="lmu:LBLM1_07890"/>
<dbReference type="PANTHER" id="PTHR33219:SF14">
    <property type="entry name" value="PROTEIN COFACTOR ASSEMBLY OF COMPLEX C SUBUNIT B CCB3, CHLOROPLASTIC-RELATED"/>
    <property type="match status" value="1"/>
</dbReference>
<keyword evidence="2" id="KW-1133">Transmembrane helix</keyword>
<keyword evidence="4" id="KW-1185">Reference proteome</keyword>
<protein>
    <submittedName>
        <fullName evidence="3">Membrane protein</fullName>
    </submittedName>
</protein>
<keyword evidence="2" id="KW-0472">Membrane</keyword>
<dbReference type="PANTHER" id="PTHR33219">
    <property type="entry name" value="YLMG HOMOLOG PROTEIN 2, CHLOROPLASTIC"/>
    <property type="match status" value="1"/>
</dbReference>
<dbReference type="STRING" id="1130798.LBLM1_07890"/>
<evidence type="ECO:0000313" key="3">
    <source>
        <dbReference type="EMBL" id="AJT50912.1"/>
    </source>
</evidence>
<feature type="transmembrane region" description="Helical" evidence="2">
    <location>
        <begin position="12"/>
        <end position="31"/>
    </location>
</feature>
<accession>A0A0D4CL72</accession>
<evidence type="ECO:0000256" key="1">
    <source>
        <dbReference type="ARBA" id="ARBA00010894"/>
    </source>
</evidence>
<dbReference type="HOGENOM" id="CLU_136788_4_3_9"/>
<reference evidence="3 4" key="1">
    <citation type="journal article" date="2012" name="J. Bacteriol.">
        <title>Genome sequence of Lactobacillus mucosae LM1, isolated from piglet feces.</title>
        <authorList>
            <person name="Lee J.H."/>
            <person name="Valeriano V.D."/>
            <person name="Shin Y.R."/>
            <person name="Chae J.P."/>
            <person name="Kim G.B."/>
            <person name="Ham J.S."/>
            <person name="Chun J."/>
            <person name="Kang D.K."/>
        </authorList>
    </citation>
    <scope>NUCLEOTIDE SEQUENCE [LARGE SCALE GENOMIC DNA]</scope>
    <source>
        <strain evidence="3 4">LM1</strain>
    </source>
</reference>
<dbReference type="RefSeq" id="WP_006499706.1">
    <property type="nucleotide sequence ID" value="NZ_CP011013.1"/>
</dbReference>
<dbReference type="AlphaFoldDB" id="A0A0D4CL72"/>
<dbReference type="InterPro" id="IPR003425">
    <property type="entry name" value="CCB3/YggT"/>
</dbReference>
<dbReference type="EMBL" id="CP011013">
    <property type="protein sequence ID" value="AJT50912.1"/>
    <property type="molecule type" value="Genomic_DNA"/>
</dbReference>
<dbReference type="OrthoDB" id="47652at2"/>
<evidence type="ECO:0000313" key="4">
    <source>
        <dbReference type="Proteomes" id="UP000003645"/>
    </source>
</evidence>